<organism evidence="9 10">
    <name type="scientific">Tahibacter harae</name>
    <dbReference type="NCBI Taxonomy" id="2963937"/>
    <lineage>
        <taxon>Bacteria</taxon>
        <taxon>Pseudomonadati</taxon>
        <taxon>Pseudomonadota</taxon>
        <taxon>Gammaproteobacteria</taxon>
        <taxon>Lysobacterales</taxon>
        <taxon>Rhodanobacteraceae</taxon>
        <taxon>Tahibacter</taxon>
    </lineage>
</organism>
<dbReference type="Gene3D" id="2.130.10.120">
    <property type="entry name" value="Prolyl oligopeptidase, N-terminal domain"/>
    <property type="match status" value="1"/>
</dbReference>
<evidence type="ECO:0000256" key="1">
    <source>
        <dbReference type="ARBA" id="ARBA00001070"/>
    </source>
</evidence>
<dbReference type="PANTHER" id="PTHR42881:SF2">
    <property type="entry name" value="PROLYL ENDOPEPTIDASE"/>
    <property type="match status" value="1"/>
</dbReference>
<dbReference type="EC" id="3.4.21.26" evidence="2"/>
<dbReference type="EMBL" id="JANFQO010000011">
    <property type="protein sequence ID" value="MCQ4165694.1"/>
    <property type="molecule type" value="Genomic_DNA"/>
</dbReference>
<evidence type="ECO:0000256" key="3">
    <source>
        <dbReference type="ARBA" id="ARBA00022670"/>
    </source>
</evidence>
<dbReference type="Pfam" id="PF00326">
    <property type="entry name" value="Peptidase_S9"/>
    <property type="match status" value="1"/>
</dbReference>
<evidence type="ECO:0000313" key="10">
    <source>
        <dbReference type="Proteomes" id="UP001165498"/>
    </source>
</evidence>
<accession>A0ABT1QTU3</accession>
<evidence type="ECO:0000259" key="8">
    <source>
        <dbReference type="Pfam" id="PF02897"/>
    </source>
</evidence>
<dbReference type="Pfam" id="PF02897">
    <property type="entry name" value="Peptidase_S9_N"/>
    <property type="match status" value="1"/>
</dbReference>
<proteinExistence type="predicted"/>
<dbReference type="InterPro" id="IPR002470">
    <property type="entry name" value="Peptidase_S9A"/>
</dbReference>
<feature type="chain" id="PRO_5045287563" description="prolyl oligopeptidase" evidence="6">
    <location>
        <begin position="24"/>
        <end position="728"/>
    </location>
</feature>
<feature type="domain" description="Peptidase S9 prolyl oligopeptidase catalytic" evidence="7">
    <location>
        <begin position="505"/>
        <end position="716"/>
    </location>
</feature>
<keyword evidence="10" id="KW-1185">Reference proteome</keyword>
<feature type="signal peptide" evidence="6">
    <location>
        <begin position="1"/>
        <end position="23"/>
    </location>
</feature>
<keyword evidence="5" id="KW-0720">Serine protease</keyword>
<dbReference type="PRINTS" id="PR00862">
    <property type="entry name" value="PROLIGOPTASE"/>
</dbReference>
<evidence type="ECO:0000259" key="7">
    <source>
        <dbReference type="Pfam" id="PF00326"/>
    </source>
</evidence>
<dbReference type="SUPFAM" id="SSF53474">
    <property type="entry name" value="alpha/beta-Hydrolases"/>
    <property type="match status" value="1"/>
</dbReference>
<gene>
    <name evidence="9" type="ORF">NM961_13320</name>
</gene>
<sequence>MHLIRVAVVLAAAWLLSATAVSAAESSPPPARRAVVTDTYFGSEVSDPYRWMETRPNPELDDWLRAQNDYTRHWFAQQPLRQALFERIRELQKGTASTRFVSQAGADYFFLETPADGNSARLVSKPLKGGAARVLFDPATVSTPQRRASVDFISPAPDGRHVAFVVSHDGGEDWTLRIVDTASGRLLPDSLDRVATPVPSWDAQGRGFYYTRLQKLADDAPATAKYDKQRVYYHALGSDPEKDQAVFGYGVHAGIALDAVAWFPQVETSDDGRWLIASVQRGTDNDLALWLRDARKRDAPWRAIAGFDDGIGSLQIHKDWVYVIAEKPVRNGRVLRFDARRQSLADAQEWLGASDVVIADESGGIAAAADALYVVGLRQGRSVVRTVSYAKANQAREVPLGADGELIEFDSSARRRGVLLALQGPTLSPRVFRYDPDRRTLADTGVRAADPADFSAIATQRLEVPNGDLRVPVTLTARKDLRLDGSHPVLLVTYGSYGAISPMWFSAADLAWYERGGILAFAHVRGGGEKGAEWREGGRRNHKQNAVDDFLAVARWLVAQGYTTPQRLGIAGKSAGGVIMSAAVAQAPELFGAALFRVGVTDVLRMEGSEGGAANVNEFGTVKIEEDFRAMRKLSGYANLSDGTAYPAVLLETGINDPRVPPWQLAKMAARLQAATSSGKPVLLRVDYNAGHGLGNSKLQVAELLADEYAFLLGNLAVGQEGPQAGAK</sequence>
<evidence type="ECO:0000256" key="2">
    <source>
        <dbReference type="ARBA" id="ARBA00011897"/>
    </source>
</evidence>
<evidence type="ECO:0000313" key="9">
    <source>
        <dbReference type="EMBL" id="MCQ4165694.1"/>
    </source>
</evidence>
<feature type="domain" description="Peptidase S9A N-terminal" evidence="8">
    <location>
        <begin position="29"/>
        <end position="437"/>
    </location>
</feature>
<dbReference type="InterPro" id="IPR023302">
    <property type="entry name" value="Pept_S9A_N"/>
</dbReference>
<keyword evidence="6" id="KW-0732">Signal</keyword>
<dbReference type="RefSeq" id="WP_255914884.1">
    <property type="nucleotide sequence ID" value="NZ_JANFQO010000011.1"/>
</dbReference>
<dbReference type="InterPro" id="IPR001375">
    <property type="entry name" value="Peptidase_S9_cat"/>
</dbReference>
<evidence type="ECO:0000256" key="4">
    <source>
        <dbReference type="ARBA" id="ARBA00022801"/>
    </source>
</evidence>
<name>A0ABT1QTU3_9GAMM</name>
<dbReference type="SUPFAM" id="SSF50993">
    <property type="entry name" value="Peptidase/esterase 'gauge' domain"/>
    <property type="match status" value="1"/>
</dbReference>
<keyword evidence="3" id="KW-0645">Protease</keyword>
<comment type="caution">
    <text evidence="9">The sequence shown here is derived from an EMBL/GenBank/DDBJ whole genome shotgun (WGS) entry which is preliminary data.</text>
</comment>
<evidence type="ECO:0000256" key="5">
    <source>
        <dbReference type="ARBA" id="ARBA00022825"/>
    </source>
</evidence>
<dbReference type="InterPro" id="IPR051167">
    <property type="entry name" value="Prolyl_oligopep/macrocyclase"/>
</dbReference>
<dbReference type="InterPro" id="IPR029058">
    <property type="entry name" value="AB_hydrolase_fold"/>
</dbReference>
<dbReference type="PANTHER" id="PTHR42881">
    <property type="entry name" value="PROLYL ENDOPEPTIDASE"/>
    <property type="match status" value="1"/>
</dbReference>
<reference evidence="9" key="1">
    <citation type="submission" date="2022-07" db="EMBL/GenBank/DDBJ databases">
        <title>Tahibacter sp., a new gammaproteobacterium isolated from the silt sample collected at pig farm.</title>
        <authorList>
            <person name="Chen H."/>
        </authorList>
    </citation>
    <scope>NUCLEOTIDE SEQUENCE</scope>
    <source>
        <strain evidence="9">P2K</strain>
    </source>
</reference>
<dbReference type="Gene3D" id="3.40.50.1820">
    <property type="entry name" value="alpha/beta hydrolase"/>
    <property type="match status" value="1"/>
</dbReference>
<keyword evidence="4" id="KW-0378">Hydrolase</keyword>
<evidence type="ECO:0000256" key="6">
    <source>
        <dbReference type="SAM" id="SignalP"/>
    </source>
</evidence>
<protein>
    <recommendedName>
        <fullName evidence="2">prolyl oligopeptidase</fullName>
        <ecNumber evidence="2">3.4.21.26</ecNumber>
    </recommendedName>
</protein>
<comment type="catalytic activity">
    <reaction evidence="1">
        <text>Hydrolysis of Pro-|-Xaa &gt;&gt; Ala-|-Xaa in oligopeptides.</text>
        <dbReference type="EC" id="3.4.21.26"/>
    </reaction>
</comment>
<dbReference type="Proteomes" id="UP001165498">
    <property type="component" value="Unassembled WGS sequence"/>
</dbReference>